<feature type="domain" description="GST C-terminal" evidence="5">
    <location>
        <begin position="81"/>
        <end position="207"/>
    </location>
</feature>
<dbReference type="OMA" id="EVANVYF"/>
<dbReference type="OrthoDB" id="414243at2759"/>
<dbReference type="GO" id="GO:0004602">
    <property type="term" value="F:glutathione peroxidase activity"/>
    <property type="evidence" value="ECO:0007669"/>
    <property type="project" value="UniProtKB-ARBA"/>
</dbReference>
<dbReference type="InterPro" id="IPR004046">
    <property type="entry name" value="GST_C"/>
</dbReference>
<dbReference type="SFLD" id="SFLDG00363">
    <property type="entry name" value="AMPS_(cytGST):_Alpha-__Mu-__Pi"/>
    <property type="match status" value="1"/>
</dbReference>
<dbReference type="Gene3D" id="1.20.1050.10">
    <property type="match status" value="1"/>
</dbReference>
<dbReference type="SUPFAM" id="SSF47616">
    <property type="entry name" value="GST C-terminal domain-like"/>
    <property type="match status" value="1"/>
</dbReference>
<dbReference type="SFLD" id="SFLDG01205">
    <property type="entry name" value="AMPS.1"/>
    <property type="match status" value="1"/>
</dbReference>
<evidence type="ECO:0000259" key="5">
    <source>
        <dbReference type="PROSITE" id="PS50405"/>
    </source>
</evidence>
<evidence type="ECO:0000313" key="7">
    <source>
        <dbReference type="Proteomes" id="UP000198287"/>
    </source>
</evidence>
<dbReference type="GO" id="GO:0004364">
    <property type="term" value="F:glutathione transferase activity"/>
    <property type="evidence" value="ECO:0007669"/>
    <property type="project" value="UniProtKB-EC"/>
</dbReference>
<dbReference type="Pfam" id="PF14497">
    <property type="entry name" value="GST_C_3"/>
    <property type="match status" value="1"/>
</dbReference>
<dbReference type="PROSITE" id="PS50405">
    <property type="entry name" value="GST_CTER"/>
    <property type="match status" value="1"/>
</dbReference>
<gene>
    <name evidence="6" type="ORF">Fcan01_27810</name>
</gene>
<dbReference type="PANTHER" id="PTHR11571:SF150">
    <property type="entry name" value="GLUTATHIONE S-TRANSFERASE"/>
    <property type="match status" value="1"/>
</dbReference>
<protein>
    <recommendedName>
        <fullName evidence="1">glutathione transferase</fullName>
        <ecNumber evidence="1">2.5.1.18</ecNumber>
    </recommendedName>
</protein>
<dbReference type="GO" id="GO:0006749">
    <property type="term" value="P:glutathione metabolic process"/>
    <property type="evidence" value="ECO:0007669"/>
    <property type="project" value="TreeGrafter"/>
</dbReference>
<dbReference type="InterPro" id="IPR050213">
    <property type="entry name" value="GST_superfamily"/>
</dbReference>
<sequence length="213" mass="24231">MAQYKIIYFGIKGRAEAFRMIFSVADVKYEDVIIKSGDWPAYKQSTPWGQLPLLEVDRKQLAQSSTICRYLGRQFNLCGENPWESAKCDEYVDATNDLIEEWVGFTFLETDEAKKAERKAKFIATLIPNCFSKLESIKEKNGGDFLVGKKLTWADINVADKLQIIEDDVDPTVLEGYPNLKKFKNAVLSLPKIKAYVEKSGYSYKGLENNLGE</sequence>
<dbReference type="PANTHER" id="PTHR11571">
    <property type="entry name" value="GLUTATHIONE S-TRANSFERASE"/>
    <property type="match status" value="1"/>
</dbReference>
<dbReference type="Proteomes" id="UP000198287">
    <property type="component" value="Unassembled WGS sequence"/>
</dbReference>
<name>A0A226CY80_FOLCA</name>
<dbReference type="AlphaFoldDB" id="A0A226CY80"/>
<dbReference type="InterPro" id="IPR036282">
    <property type="entry name" value="Glutathione-S-Trfase_C_sf"/>
</dbReference>
<dbReference type="Pfam" id="PF02798">
    <property type="entry name" value="GST_N"/>
    <property type="match status" value="1"/>
</dbReference>
<dbReference type="InterPro" id="IPR036249">
    <property type="entry name" value="Thioredoxin-like_sf"/>
</dbReference>
<evidence type="ECO:0000256" key="3">
    <source>
        <dbReference type="ARBA" id="ARBA00047960"/>
    </source>
</evidence>
<comment type="similarity">
    <text evidence="2">Belongs to the GST superfamily. Sigma family.</text>
</comment>
<organism evidence="6 7">
    <name type="scientific">Folsomia candida</name>
    <name type="common">Springtail</name>
    <dbReference type="NCBI Taxonomy" id="158441"/>
    <lineage>
        <taxon>Eukaryota</taxon>
        <taxon>Metazoa</taxon>
        <taxon>Ecdysozoa</taxon>
        <taxon>Arthropoda</taxon>
        <taxon>Hexapoda</taxon>
        <taxon>Collembola</taxon>
        <taxon>Entomobryomorpha</taxon>
        <taxon>Isotomoidea</taxon>
        <taxon>Isotomidae</taxon>
        <taxon>Proisotominae</taxon>
        <taxon>Folsomia</taxon>
    </lineage>
</organism>
<dbReference type="SFLD" id="SFLDS00019">
    <property type="entry name" value="Glutathione_Transferase_(cytos"/>
    <property type="match status" value="1"/>
</dbReference>
<evidence type="ECO:0000259" key="4">
    <source>
        <dbReference type="PROSITE" id="PS50404"/>
    </source>
</evidence>
<dbReference type="Gene3D" id="3.40.30.10">
    <property type="entry name" value="Glutaredoxin"/>
    <property type="match status" value="1"/>
</dbReference>
<comment type="catalytic activity">
    <reaction evidence="3">
        <text>RX + glutathione = an S-substituted glutathione + a halide anion + H(+)</text>
        <dbReference type="Rhea" id="RHEA:16437"/>
        <dbReference type="ChEBI" id="CHEBI:15378"/>
        <dbReference type="ChEBI" id="CHEBI:16042"/>
        <dbReference type="ChEBI" id="CHEBI:17792"/>
        <dbReference type="ChEBI" id="CHEBI:57925"/>
        <dbReference type="ChEBI" id="CHEBI:90779"/>
        <dbReference type="EC" id="2.5.1.18"/>
    </reaction>
</comment>
<proteinExistence type="inferred from homology"/>
<feature type="domain" description="GST N-terminal" evidence="4">
    <location>
        <begin position="2"/>
        <end position="79"/>
    </location>
</feature>
<reference evidence="6 7" key="1">
    <citation type="submission" date="2015-12" db="EMBL/GenBank/DDBJ databases">
        <title>The genome of Folsomia candida.</title>
        <authorList>
            <person name="Faddeeva A."/>
            <person name="Derks M.F."/>
            <person name="Anvar Y."/>
            <person name="Smit S."/>
            <person name="Van Straalen N."/>
            <person name="Roelofs D."/>
        </authorList>
    </citation>
    <scope>NUCLEOTIDE SEQUENCE [LARGE SCALE GENOMIC DNA]</scope>
    <source>
        <strain evidence="6 7">VU population</strain>
        <tissue evidence="6">Whole body</tissue>
    </source>
</reference>
<accession>A0A226CY80</accession>
<dbReference type="CDD" id="cd03192">
    <property type="entry name" value="GST_C_Sigma_like"/>
    <property type="match status" value="1"/>
</dbReference>
<keyword evidence="7" id="KW-1185">Reference proteome</keyword>
<dbReference type="STRING" id="158441.A0A226CY80"/>
<dbReference type="FunFam" id="1.20.1050.10:FF:000030">
    <property type="entry name" value="Glutathione S-transferase S1"/>
    <property type="match status" value="1"/>
</dbReference>
<dbReference type="CDD" id="cd03039">
    <property type="entry name" value="GST_N_Sigma_like"/>
    <property type="match status" value="1"/>
</dbReference>
<dbReference type="PROSITE" id="PS50404">
    <property type="entry name" value="GST_NTER"/>
    <property type="match status" value="1"/>
</dbReference>
<dbReference type="FunFam" id="3.40.30.10:FF:000035">
    <property type="entry name" value="hematopoietic prostaglandin D synthase"/>
    <property type="match status" value="1"/>
</dbReference>
<evidence type="ECO:0000313" key="6">
    <source>
        <dbReference type="EMBL" id="OXA37437.1"/>
    </source>
</evidence>
<dbReference type="SUPFAM" id="SSF52833">
    <property type="entry name" value="Thioredoxin-like"/>
    <property type="match status" value="1"/>
</dbReference>
<comment type="caution">
    <text evidence="6">The sequence shown here is derived from an EMBL/GenBank/DDBJ whole genome shotgun (WGS) entry which is preliminary data.</text>
</comment>
<dbReference type="InterPro" id="IPR004045">
    <property type="entry name" value="Glutathione_S-Trfase_N"/>
</dbReference>
<dbReference type="InterPro" id="IPR010987">
    <property type="entry name" value="Glutathione-S-Trfase_C-like"/>
</dbReference>
<evidence type="ECO:0000256" key="1">
    <source>
        <dbReference type="ARBA" id="ARBA00012452"/>
    </source>
</evidence>
<evidence type="ECO:0000256" key="2">
    <source>
        <dbReference type="ARBA" id="ARBA00038317"/>
    </source>
</evidence>
<keyword evidence="6" id="KW-0808">Transferase</keyword>
<dbReference type="EC" id="2.5.1.18" evidence="1"/>
<dbReference type="InterPro" id="IPR040079">
    <property type="entry name" value="Glutathione_S-Trfase"/>
</dbReference>
<dbReference type="EMBL" id="LNIX01000057">
    <property type="protein sequence ID" value="OXA37437.1"/>
    <property type="molecule type" value="Genomic_DNA"/>
</dbReference>